<name>A0A834U0Q5_9FABA</name>
<gene>
    <name evidence="1" type="ORF">G2W53_012494</name>
</gene>
<evidence type="ECO:0000313" key="1">
    <source>
        <dbReference type="EMBL" id="KAF7830161.1"/>
    </source>
</evidence>
<dbReference type="GO" id="GO:0016301">
    <property type="term" value="F:kinase activity"/>
    <property type="evidence" value="ECO:0007669"/>
    <property type="project" value="UniProtKB-KW"/>
</dbReference>
<keyword evidence="1" id="KW-0808">Transferase</keyword>
<dbReference type="AlphaFoldDB" id="A0A834U0Q5"/>
<keyword evidence="1" id="KW-0418">Kinase</keyword>
<evidence type="ECO:0000313" key="2">
    <source>
        <dbReference type="Proteomes" id="UP000634136"/>
    </source>
</evidence>
<accession>A0A834U0Q5</accession>
<keyword evidence="2" id="KW-1185">Reference proteome</keyword>
<reference evidence="1" key="1">
    <citation type="submission" date="2020-09" db="EMBL/GenBank/DDBJ databases">
        <title>Genome-Enabled Discovery of Anthraquinone Biosynthesis in Senna tora.</title>
        <authorList>
            <person name="Kang S.-H."/>
            <person name="Pandey R.P."/>
            <person name="Lee C.-M."/>
            <person name="Sim J.-S."/>
            <person name="Jeong J.-T."/>
            <person name="Choi B.-S."/>
            <person name="Jung M."/>
            <person name="Ginzburg D."/>
            <person name="Zhao K."/>
            <person name="Won S.Y."/>
            <person name="Oh T.-J."/>
            <person name="Yu Y."/>
            <person name="Kim N.-H."/>
            <person name="Lee O.R."/>
            <person name="Lee T.-H."/>
            <person name="Bashyal P."/>
            <person name="Kim T.-S."/>
            <person name="Lee W.-H."/>
            <person name="Kawkins C."/>
            <person name="Kim C.-K."/>
            <person name="Kim J.S."/>
            <person name="Ahn B.O."/>
            <person name="Rhee S.Y."/>
            <person name="Sohng J.K."/>
        </authorList>
    </citation>
    <scope>NUCLEOTIDE SEQUENCE</scope>
    <source>
        <tissue evidence="1">Leaf</tissue>
    </source>
</reference>
<organism evidence="1 2">
    <name type="scientific">Senna tora</name>
    <dbReference type="NCBI Taxonomy" id="362788"/>
    <lineage>
        <taxon>Eukaryota</taxon>
        <taxon>Viridiplantae</taxon>
        <taxon>Streptophyta</taxon>
        <taxon>Embryophyta</taxon>
        <taxon>Tracheophyta</taxon>
        <taxon>Spermatophyta</taxon>
        <taxon>Magnoliopsida</taxon>
        <taxon>eudicotyledons</taxon>
        <taxon>Gunneridae</taxon>
        <taxon>Pentapetalae</taxon>
        <taxon>rosids</taxon>
        <taxon>fabids</taxon>
        <taxon>Fabales</taxon>
        <taxon>Fabaceae</taxon>
        <taxon>Caesalpinioideae</taxon>
        <taxon>Cassia clade</taxon>
        <taxon>Senna</taxon>
    </lineage>
</organism>
<comment type="caution">
    <text evidence="1">The sequence shown here is derived from an EMBL/GenBank/DDBJ whole genome shotgun (WGS) entry which is preliminary data.</text>
</comment>
<sequence length="75" mass="8085">MTTLTSSKIETNLIRWQHYFSVQHDALSLVPPEPPPVILAPNNVPPSDLDAALCCKSCTNCTILSVPSDPSPQAL</sequence>
<dbReference type="EMBL" id="JAAIUW010000005">
    <property type="protein sequence ID" value="KAF7830161.1"/>
    <property type="molecule type" value="Genomic_DNA"/>
</dbReference>
<proteinExistence type="predicted"/>
<protein>
    <submittedName>
        <fullName evidence="1">L-arabinokinase</fullName>
    </submittedName>
</protein>
<dbReference type="Proteomes" id="UP000634136">
    <property type="component" value="Unassembled WGS sequence"/>
</dbReference>